<feature type="compositionally biased region" description="Polar residues" evidence="1">
    <location>
        <begin position="51"/>
        <end position="68"/>
    </location>
</feature>
<gene>
    <name evidence="2" type="ORF">WMY93_031635</name>
</gene>
<dbReference type="Proteomes" id="UP001460270">
    <property type="component" value="Unassembled WGS sequence"/>
</dbReference>
<evidence type="ECO:0000256" key="1">
    <source>
        <dbReference type="SAM" id="MobiDB-lite"/>
    </source>
</evidence>
<dbReference type="EMBL" id="JBBPFD010000680">
    <property type="protein sequence ID" value="KAK7877623.1"/>
    <property type="molecule type" value="Genomic_DNA"/>
</dbReference>
<comment type="caution">
    <text evidence="2">The sequence shown here is derived from an EMBL/GenBank/DDBJ whole genome shotgun (WGS) entry which is preliminary data.</text>
</comment>
<proteinExistence type="predicted"/>
<dbReference type="AlphaFoldDB" id="A0AAW0MM98"/>
<organism evidence="2 3">
    <name type="scientific">Mugilogobius chulae</name>
    <name type="common">yellowstripe goby</name>
    <dbReference type="NCBI Taxonomy" id="88201"/>
    <lineage>
        <taxon>Eukaryota</taxon>
        <taxon>Metazoa</taxon>
        <taxon>Chordata</taxon>
        <taxon>Craniata</taxon>
        <taxon>Vertebrata</taxon>
        <taxon>Euteleostomi</taxon>
        <taxon>Actinopterygii</taxon>
        <taxon>Neopterygii</taxon>
        <taxon>Teleostei</taxon>
        <taxon>Neoteleostei</taxon>
        <taxon>Acanthomorphata</taxon>
        <taxon>Gobiaria</taxon>
        <taxon>Gobiiformes</taxon>
        <taxon>Gobioidei</taxon>
        <taxon>Gobiidae</taxon>
        <taxon>Gobionellinae</taxon>
        <taxon>Mugilogobius</taxon>
    </lineage>
</organism>
<evidence type="ECO:0000313" key="3">
    <source>
        <dbReference type="Proteomes" id="UP001460270"/>
    </source>
</evidence>
<name>A0AAW0MM98_9GOBI</name>
<keyword evidence="3" id="KW-1185">Reference proteome</keyword>
<reference evidence="3" key="1">
    <citation type="submission" date="2024-04" db="EMBL/GenBank/DDBJ databases">
        <title>Salinicola lusitanus LLJ914,a marine bacterium isolated from the Okinawa Trough.</title>
        <authorList>
            <person name="Li J."/>
        </authorList>
    </citation>
    <scope>NUCLEOTIDE SEQUENCE [LARGE SCALE GENOMIC DNA]</scope>
</reference>
<evidence type="ECO:0000313" key="2">
    <source>
        <dbReference type="EMBL" id="KAK7877623.1"/>
    </source>
</evidence>
<sequence length="145" mass="15488">MAATAATTQCVGAKVNLVPGEERARMGTRPRPGPGPGPNQNQAQNQPQARIQVTHTRPEPGQNQSVSDITPLAPPTGPVEGVANGGAVFCGEATSGRTLRQTSALQRPTDESAYRYRHLVVRKQDGFTHIILSTRNSQNNTLTPR</sequence>
<feature type="compositionally biased region" description="Low complexity" evidence="1">
    <location>
        <begin position="38"/>
        <end position="50"/>
    </location>
</feature>
<protein>
    <submittedName>
        <fullName evidence="2">Uncharacterized protein</fullName>
    </submittedName>
</protein>
<accession>A0AAW0MM98</accession>
<feature type="compositionally biased region" description="Polar residues" evidence="1">
    <location>
        <begin position="1"/>
        <end position="10"/>
    </location>
</feature>
<feature type="region of interest" description="Disordered" evidence="1">
    <location>
        <begin position="1"/>
        <end position="84"/>
    </location>
</feature>